<name>A0AAD5QFF5_PYTIN</name>
<dbReference type="GO" id="GO:0005730">
    <property type="term" value="C:nucleolus"/>
    <property type="evidence" value="ECO:0007669"/>
    <property type="project" value="UniProtKB-SubCell"/>
</dbReference>
<dbReference type="InterPro" id="IPR020568">
    <property type="entry name" value="Ribosomal_Su5_D2-typ_SF"/>
</dbReference>
<keyword evidence="5" id="KW-0271">Exosome</keyword>
<keyword evidence="9" id="KW-1185">Reference proteome</keyword>
<dbReference type="Gene3D" id="3.30.230.70">
    <property type="entry name" value="GHMP Kinase, N-terminal domain"/>
    <property type="match status" value="1"/>
</dbReference>
<protein>
    <recommendedName>
        <fullName evidence="10">Exosome complex exonuclease RRP41-like protein</fullName>
    </recommendedName>
</protein>
<dbReference type="Pfam" id="PF01138">
    <property type="entry name" value="RNase_PH"/>
    <property type="match status" value="1"/>
</dbReference>
<dbReference type="GO" id="GO:0003723">
    <property type="term" value="F:RNA binding"/>
    <property type="evidence" value="ECO:0007669"/>
    <property type="project" value="TreeGrafter"/>
</dbReference>
<evidence type="ECO:0000313" key="9">
    <source>
        <dbReference type="Proteomes" id="UP001209570"/>
    </source>
</evidence>
<dbReference type="Pfam" id="PF03725">
    <property type="entry name" value="RNase_PH_C"/>
    <property type="match status" value="1"/>
</dbReference>
<comment type="caution">
    <text evidence="8">The sequence shown here is derived from an EMBL/GenBank/DDBJ whole genome shotgun (WGS) entry which is preliminary data.</text>
</comment>
<dbReference type="GO" id="GO:0071028">
    <property type="term" value="P:nuclear mRNA surveillance"/>
    <property type="evidence" value="ECO:0007669"/>
    <property type="project" value="TreeGrafter"/>
</dbReference>
<evidence type="ECO:0000256" key="1">
    <source>
        <dbReference type="ARBA" id="ARBA00004496"/>
    </source>
</evidence>
<dbReference type="GO" id="GO:0000176">
    <property type="term" value="C:nuclear exosome (RNase complex)"/>
    <property type="evidence" value="ECO:0007669"/>
    <property type="project" value="TreeGrafter"/>
</dbReference>
<dbReference type="CDD" id="cd11370">
    <property type="entry name" value="RNase_PH_RRP41"/>
    <property type="match status" value="1"/>
</dbReference>
<comment type="similarity">
    <text evidence="3">Belongs to the RNase PH family.</text>
</comment>
<reference evidence="8" key="1">
    <citation type="submission" date="2021-12" db="EMBL/GenBank/DDBJ databases">
        <title>Prjna785345.</title>
        <authorList>
            <person name="Rujirawat T."/>
            <person name="Krajaejun T."/>
        </authorList>
    </citation>
    <scope>NUCLEOTIDE SEQUENCE</scope>
    <source>
        <strain evidence="8">Pi057C3</strain>
    </source>
</reference>
<dbReference type="Proteomes" id="UP001209570">
    <property type="component" value="Unassembled WGS sequence"/>
</dbReference>
<dbReference type="PANTHER" id="PTHR11953:SF0">
    <property type="entry name" value="EXOSOME COMPLEX COMPONENT RRP41"/>
    <property type="match status" value="1"/>
</dbReference>
<evidence type="ECO:0000256" key="5">
    <source>
        <dbReference type="ARBA" id="ARBA00022835"/>
    </source>
</evidence>
<dbReference type="AlphaFoldDB" id="A0AAD5QFF5"/>
<feature type="domain" description="Exoribonuclease phosphorolytic" evidence="7">
    <location>
        <begin position="187"/>
        <end position="251"/>
    </location>
</feature>
<dbReference type="InterPro" id="IPR015847">
    <property type="entry name" value="ExoRNase_PH_dom2"/>
</dbReference>
<keyword evidence="4" id="KW-0963">Cytoplasm</keyword>
<evidence type="ECO:0000259" key="7">
    <source>
        <dbReference type="Pfam" id="PF03725"/>
    </source>
</evidence>
<proteinExistence type="inferred from homology"/>
<dbReference type="SUPFAM" id="SSF55666">
    <property type="entry name" value="Ribonuclease PH domain 2-like"/>
    <property type="match status" value="1"/>
</dbReference>
<evidence type="ECO:0000256" key="2">
    <source>
        <dbReference type="ARBA" id="ARBA00004604"/>
    </source>
</evidence>
<evidence type="ECO:0000256" key="4">
    <source>
        <dbReference type="ARBA" id="ARBA00022490"/>
    </source>
</evidence>
<dbReference type="GO" id="GO:0000177">
    <property type="term" value="C:cytoplasmic exosome (RNase complex)"/>
    <property type="evidence" value="ECO:0007669"/>
    <property type="project" value="TreeGrafter"/>
</dbReference>
<dbReference type="GO" id="GO:0016075">
    <property type="term" value="P:rRNA catabolic process"/>
    <property type="evidence" value="ECO:0007669"/>
    <property type="project" value="TreeGrafter"/>
</dbReference>
<evidence type="ECO:0000256" key="3">
    <source>
        <dbReference type="ARBA" id="ARBA00006678"/>
    </source>
</evidence>
<dbReference type="PANTHER" id="PTHR11953">
    <property type="entry name" value="EXOSOME COMPLEX COMPONENT"/>
    <property type="match status" value="1"/>
</dbReference>
<dbReference type="GO" id="GO:0071051">
    <property type="term" value="P:poly(A)-dependent snoRNA 3'-end processing"/>
    <property type="evidence" value="ECO:0007669"/>
    <property type="project" value="TreeGrafter"/>
</dbReference>
<sequence>MASKAAAPSVLTGATGGEFISVAGLRVDGRRSEEVRRLRARLGLFQRVDGSAYLEQGNTKVVAVVYGPRELKTMATVAAAAGNVASVGTGSGNAASNTQPRAVVTCEFTQAPFATSERKPQRSGDRKKMEHSLAIKQIFEACIQTHLYPRSQIDVFVQVLHADGGELATSINAITLALIDAGIALNDFVVACSAGYLQQTLLCDLNYTEESARAPQLIVALNPRTQKLNLLQMECKLPLEIFESLMGTAMDGGNQIYDFLQNVVRENTWKRLRSRGSAVA</sequence>
<accession>A0AAD5QFF5</accession>
<evidence type="ECO:0000313" key="8">
    <source>
        <dbReference type="EMBL" id="KAJ0409976.1"/>
    </source>
</evidence>
<evidence type="ECO:0008006" key="10">
    <source>
        <dbReference type="Google" id="ProtNLM"/>
    </source>
</evidence>
<dbReference type="SUPFAM" id="SSF54211">
    <property type="entry name" value="Ribosomal protein S5 domain 2-like"/>
    <property type="match status" value="1"/>
</dbReference>
<dbReference type="FunFam" id="3.30.230.70:FF:000004">
    <property type="entry name" value="Exosome complex component Rrp41"/>
    <property type="match status" value="1"/>
</dbReference>
<dbReference type="InterPro" id="IPR036345">
    <property type="entry name" value="ExoRNase_PH_dom2_sf"/>
</dbReference>
<gene>
    <name evidence="8" type="ORF">P43SY_005870</name>
</gene>
<organism evidence="8 9">
    <name type="scientific">Pythium insidiosum</name>
    <name type="common">Pythiosis disease agent</name>
    <dbReference type="NCBI Taxonomy" id="114742"/>
    <lineage>
        <taxon>Eukaryota</taxon>
        <taxon>Sar</taxon>
        <taxon>Stramenopiles</taxon>
        <taxon>Oomycota</taxon>
        <taxon>Peronosporomycetes</taxon>
        <taxon>Pythiales</taxon>
        <taxon>Pythiaceae</taxon>
        <taxon>Pythium</taxon>
    </lineage>
</organism>
<dbReference type="InterPro" id="IPR001247">
    <property type="entry name" value="ExoRNase_PH_dom1"/>
</dbReference>
<dbReference type="GO" id="GO:0034475">
    <property type="term" value="P:U4 snRNA 3'-end processing"/>
    <property type="evidence" value="ECO:0007669"/>
    <property type="project" value="TreeGrafter"/>
</dbReference>
<comment type="subcellular location">
    <subcellularLocation>
        <location evidence="1">Cytoplasm</location>
    </subcellularLocation>
    <subcellularLocation>
        <location evidence="2">Nucleus</location>
        <location evidence="2">Nucleolus</location>
    </subcellularLocation>
</comment>
<evidence type="ECO:0000259" key="6">
    <source>
        <dbReference type="Pfam" id="PF01138"/>
    </source>
</evidence>
<dbReference type="InterPro" id="IPR027408">
    <property type="entry name" value="PNPase/RNase_PH_dom_sf"/>
</dbReference>
<dbReference type="EMBL" id="JAKCXM010000002">
    <property type="protein sequence ID" value="KAJ0409976.1"/>
    <property type="molecule type" value="Genomic_DNA"/>
</dbReference>
<feature type="domain" description="Exoribonuclease phosphorolytic" evidence="6">
    <location>
        <begin position="34"/>
        <end position="183"/>
    </location>
</feature>
<dbReference type="InterPro" id="IPR050080">
    <property type="entry name" value="RNase_PH"/>
</dbReference>